<name>A0AAV6TGM0_9ARAC</name>
<comment type="caution">
    <text evidence="2">The sequence shown here is derived from an EMBL/GenBank/DDBJ whole genome shotgun (WGS) entry which is preliminary data.</text>
</comment>
<dbReference type="EMBL" id="JAFNEN010004708">
    <property type="protein sequence ID" value="KAG8170897.1"/>
    <property type="molecule type" value="Genomic_DNA"/>
</dbReference>
<reference evidence="2 3" key="1">
    <citation type="journal article" date="2022" name="Nat. Ecol. Evol.">
        <title>A masculinizing supergene underlies an exaggerated male reproductive morph in a spider.</title>
        <authorList>
            <person name="Hendrickx F."/>
            <person name="De Corte Z."/>
            <person name="Sonet G."/>
            <person name="Van Belleghem S.M."/>
            <person name="Kostlbacher S."/>
            <person name="Vangestel C."/>
        </authorList>
    </citation>
    <scope>NUCLEOTIDE SEQUENCE [LARGE SCALE GENOMIC DNA]</scope>
    <source>
        <strain evidence="2">W744_W776</strain>
    </source>
</reference>
<organism evidence="2 3">
    <name type="scientific">Oedothorax gibbosus</name>
    <dbReference type="NCBI Taxonomy" id="931172"/>
    <lineage>
        <taxon>Eukaryota</taxon>
        <taxon>Metazoa</taxon>
        <taxon>Ecdysozoa</taxon>
        <taxon>Arthropoda</taxon>
        <taxon>Chelicerata</taxon>
        <taxon>Arachnida</taxon>
        <taxon>Araneae</taxon>
        <taxon>Araneomorphae</taxon>
        <taxon>Entelegynae</taxon>
        <taxon>Araneoidea</taxon>
        <taxon>Linyphiidae</taxon>
        <taxon>Erigoninae</taxon>
        <taxon>Oedothorax</taxon>
    </lineage>
</organism>
<feature type="chain" id="PRO_5043372442" evidence="1">
    <location>
        <begin position="35"/>
        <end position="82"/>
    </location>
</feature>
<dbReference type="Gene3D" id="2.60.40.770">
    <property type="match status" value="1"/>
</dbReference>
<evidence type="ECO:0000313" key="3">
    <source>
        <dbReference type="Proteomes" id="UP000827092"/>
    </source>
</evidence>
<accession>A0AAV6TGM0</accession>
<evidence type="ECO:0000313" key="2">
    <source>
        <dbReference type="EMBL" id="KAG8170897.1"/>
    </source>
</evidence>
<feature type="signal peptide" evidence="1">
    <location>
        <begin position="1"/>
        <end position="34"/>
    </location>
</feature>
<keyword evidence="3" id="KW-1185">Reference proteome</keyword>
<proteinExistence type="predicted"/>
<dbReference type="AlphaFoldDB" id="A0AAV6TGM0"/>
<gene>
    <name evidence="2" type="ORF">JTE90_027912</name>
</gene>
<sequence length="82" mass="8880">MDSWRVQITLRAGNTIMNALLVFAMMVCFSLSTASPFKNCNEEGKGAKVISVDISGCDNNAERCELQRGSDVTVTSSSCRNV</sequence>
<keyword evidence="1" id="KW-0732">Signal</keyword>
<dbReference type="Proteomes" id="UP000827092">
    <property type="component" value="Unassembled WGS sequence"/>
</dbReference>
<evidence type="ECO:0000256" key="1">
    <source>
        <dbReference type="SAM" id="SignalP"/>
    </source>
</evidence>
<protein>
    <submittedName>
        <fullName evidence="2">Uncharacterized protein</fullName>
    </submittedName>
</protein>